<dbReference type="GO" id="GO:1990281">
    <property type="term" value="C:efflux pump complex"/>
    <property type="evidence" value="ECO:0007669"/>
    <property type="project" value="TreeGrafter"/>
</dbReference>
<gene>
    <name evidence="7" type="ORF">MNB_SV-6-852</name>
</gene>
<evidence type="ECO:0000256" key="5">
    <source>
        <dbReference type="ARBA" id="ARBA00023136"/>
    </source>
</evidence>
<evidence type="ECO:0000256" key="6">
    <source>
        <dbReference type="ARBA" id="ARBA00023237"/>
    </source>
</evidence>
<sequence length="415" mass="47569">MRLYRYIMLLLMVLSSIDAATLKEIIESTLKNNQNIKASMIDSRAKEKIYNSRENIYNPTLNAAISDTQLNIDTREIEVKNRLVGSLKLGVDLYDGGKSSATKRQKSYEYQASKLDAITTKKETILQVVTLFFQTKTAIDSIEVLKEKGTTLKAQYQRVKTKYDINMVTIDEVLKLRSEYETNQYAIEELRYQKEELLETISLLAGRKIKSIDNSTLPNVKNLALKESEHLRSLNLSLKALDENVKIVESAKNVQVKLEDSLNLYSYNDYNENLLADLPQTQNQLNVSLTYRLFDTTTKHQVEAAKLAKLSAKEKVIFAKNQERSTFSLAKRKLKTQQLKINSLKSAVEMGESVYKLVKVKYQNGTVDNITYLDALSKRTFNKALYQQALNEYEIAKANYYFSSGLDYKKVLKGW</sequence>
<reference evidence="7" key="1">
    <citation type="submission" date="2016-10" db="EMBL/GenBank/DDBJ databases">
        <authorList>
            <person name="de Groot N.N."/>
        </authorList>
    </citation>
    <scope>NUCLEOTIDE SEQUENCE</scope>
</reference>
<dbReference type="PANTHER" id="PTHR30026:SF20">
    <property type="entry name" value="OUTER MEMBRANE PROTEIN TOLC"/>
    <property type="match status" value="1"/>
</dbReference>
<keyword evidence="3" id="KW-1134">Transmembrane beta strand</keyword>
<protein>
    <submittedName>
        <fullName evidence="7">Probable outer membrane component of multidrug efflux pump</fullName>
    </submittedName>
</protein>
<comment type="subcellular location">
    <subcellularLocation>
        <location evidence="1">Cell outer membrane</location>
    </subcellularLocation>
</comment>
<dbReference type="EMBL" id="FPHC01000029">
    <property type="protein sequence ID" value="SFV53465.1"/>
    <property type="molecule type" value="Genomic_DNA"/>
</dbReference>
<dbReference type="InterPro" id="IPR003423">
    <property type="entry name" value="OMP_efflux"/>
</dbReference>
<dbReference type="GO" id="GO:0015288">
    <property type="term" value="F:porin activity"/>
    <property type="evidence" value="ECO:0007669"/>
    <property type="project" value="TreeGrafter"/>
</dbReference>
<keyword evidence="6" id="KW-0998">Cell outer membrane</keyword>
<organism evidence="7">
    <name type="scientific">hydrothermal vent metagenome</name>
    <dbReference type="NCBI Taxonomy" id="652676"/>
    <lineage>
        <taxon>unclassified sequences</taxon>
        <taxon>metagenomes</taxon>
        <taxon>ecological metagenomes</taxon>
    </lineage>
</organism>
<evidence type="ECO:0000256" key="4">
    <source>
        <dbReference type="ARBA" id="ARBA00022692"/>
    </source>
</evidence>
<keyword evidence="4" id="KW-0812">Transmembrane</keyword>
<dbReference type="InterPro" id="IPR051906">
    <property type="entry name" value="TolC-like"/>
</dbReference>
<evidence type="ECO:0000256" key="3">
    <source>
        <dbReference type="ARBA" id="ARBA00022452"/>
    </source>
</evidence>
<dbReference type="Gene3D" id="1.20.1600.10">
    <property type="entry name" value="Outer membrane efflux proteins (OEP)"/>
    <property type="match status" value="1"/>
</dbReference>
<proteinExistence type="predicted"/>
<dbReference type="SUPFAM" id="SSF56954">
    <property type="entry name" value="Outer membrane efflux proteins (OEP)"/>
    <property type="match status" value="1"/>
</dbReference>
<dbReference type="AlphaFoldDB" id="A0A1W1BJ12"/>
<keyword evidence="2" id="KW-0813">Transport</keyword>
<evidence type="ECO:0000313" key="7">
    <source>
        <dbReference type="EMBL" id="SFV53465.1"/>
    </source>
</evidence>
<name>A0A1W1BJ12_9ZZZZ</name>
<dbReference type="Pfam" id="PF02321">
    <property type="entry name" value="OEP"/>
    <property type="match status" value="1"/>
</dbReference>
<dbReference type="PANTHER" id="PTHR30026">
    <property type="entry name" value="OUTER MEMBRANE PROTEIN TOLC"/>
    <property type="match status" value="1"/>
</dbReference>
<dbReference type="GO" id="GO:0015562">
    <property type="term" value="F:efflux transmembrane transporter activity"/>
    <property type="evidence" value="ECO:0007669"/>
    <property type="project" value="InterPro"/>
</dbReference>
<dbReference type="GO" id="GO:0009279">
    <property type="term" value="C:cell outer membrane"/>
    <property type="evidence" value="ECO:0007669"/>
    <property type="project" value="UniProtKB-SubCell"/>
</dbReference>
<keyword evidence="5" id="KW-0472">Membrane</keyword>
<evidence type="ECO:0000256" key="1">
    <source>
        <dbReference type="ARBA" id="ARBA00004442"/>
    </source>
</evidence>
<evidence type="ECO:0000256" key="2">
    <source>
        <dbReference type="ARBA" id="ARBA00022448"/>
    </source>
</evidence>
<accession>A0A1W1BJ12</accession>